<evidence type="ECO:0000313" key="2">
    <source>
        <dbReference type="EMBL" id="NSJ50545.1"/>
    </source>
</evidence>
<dbReference type="EMBL" id="JAAITT010000027">
    <property type="protein sequence ID" value="NSJ50545.1"/>
    <property type="molecule type" value="Genomic_DNA"/>
</dbReference>
<organism evidence="1 4">
    <name type="scientific">Enterocloster aldenensis</name>
    <dbReference type="NCBI Taxonomy" id="358742"/>
    <lineage>
        <taxon>Bacteria</taxon>
        <taxon>Bacillati</taxon>
        <taxon>Bacillota</taxon>
        <taxon>Clostridia</taxon>
        <taxon>Lachnospirales</taxon>
        <taxon>Lachnospiraceae</taxon>
        <taxon>Enterocloster</taxon>
    </lineage>
</organism>
<name>A0AAW5BUU1_9FIRM</name>
<dbReference type="RefSeq" id="WP_173906153.1">
    <property type="nucleotide sequence ID" value="NZ_CAXTHN010000002.1"/>
</dbReference>
<protein>
    <submittedName>
        <fullName evidence="1">Uncharacterized protein</fullName>
    </submittedName>
</protein>
<dbReference type="Proteomes" id="UP000669239">
    <property type="component" value="Unassembled WGS sequence"/>
</dbReference>
<gene>
    <name evidence="2" type="ORF">G5B36_17810</name>
    <name evidence="1" type="ORF">L0N08_10075</name>
</gene>
<comment type="caution">
    <text evidence="1">The sequence shown here is derived from an EMBL/GenBank/DDBJ whole genome shotgun (WGS) entry which is preliminary data.</text>
</comment>
<reference evidence="2 3" key="1">
    <citation type="journal article" date="2020" name="Cell Host Microbe">
        <title>Functional and Genomic Variation between Human-Derived Isolates of Lachnospiraceae Reveals Inter- and Intra-Species Diversity.</title>
        <authorList>
            <person name="Sorbara M.T."/>
            <person name="Littmann E.R."/>
            <person name="Fontana E."/>
            <person name="Moody T.U."/>
            <person name="Kohout C.E."/>
            <person name="Gjonbalaj M."/>
            <person name="Eaton V."/>
            <person name="Seok R."/>
            <person name="Leiner I.M."/>
            <person name="Pamer E.G."/>
        </authorList>
    </citation>
    <scope>NUCLEOTIDE SEQUENCE [LARGE SCALE GENOMIC DNA]</scope>
    <source>
        <strain evidence="2 3">MSK.1.17</strain>
    </source>
</reference>
<evidence type="ECO:0000313" key="1">
    <source>
        <dbReference type="EMBL" id="MCG4745757.1"/>
    </source>
</evidence>
<sequence length="191" mass="21371">MDTFTSSTSYLWTVKDGSPRSMNLSGWGMGFHLDDMGNVCLRTSAYDGSVSYLEMENGRRDLIGSGHSYKPYYFFFENGDFAEYGAIQVTMDEFLACQGAEEVLGNAETDGFKAAGILYRGNGLIHLNLRRDHEDERGYDSRYQTFRMCPGAMTLIDSDMGTYSESLTDYGQEEKTVPVLYPSGLPIHDAN</sequence>
<reference evidence="1" key="3">
    <citation type="submission" date="2022-01" db="EMBL/GenBank/DDBJ databases">
        <title>Collection of gut derived symbiotic bacterial strains cultured from healthy donors.</title>
        <authorList>
            <person name="Lin H."/>
            <person name="Kohout C."/>
            <person name="Waligurski E."/>
            <person name="Pamer E.G."/>
        </authorList>
    </citation>
    <scope>NUCLEOTIDE SEQUENCE</scope>
    <source>
        <strain evidence="1">DFI.6.55</strain>
    </source>
</reference>
<reference evidence="2" key="2">
    <citation type="submission" date="2020-02" db="EMBL/GenBank/DDBJ databases">
        <authorList>
            <person name="Littmann E."/>
            <person name="Sorbara M."/>
        </authorList>
    </citation>
    <scope>NUCLEOTIDE SEQUENCE</scope>
    <source>
        <strain evidence="2">MSK.1.17</strain>
    </source>
</reference>
<evidence type="ECO:0000313" key="4">
    <source>
        <dbReference type="Proteomes" id="UP001299608"/>
    </source>
</evidence>
<proteinExistence type="predicted"/>
<keyword evidence="3" id="KW-1185">Reference proteome</keyword>
<dbReference type="Proteomes" id="UP001299608">
    <property type="component" value="Unassembled WGS sequence"/>
</dbReference>
<accession>A0AAW5BUU1</accession>
<dbReference type="EMBL" id="JAKNGE010000010">
    <property type="protein sequence ID" value="MCG4745757.1"/>
    <property type="molecule type" value="Genomic_DNA"/>
</dbReference>
<dbReference type="AlphaFoldDB" id="A0AAW5BUU1"/>
<evidence type="ECO:0000313" key="3">
    <source>
        <dbReference type="Proteomes" id="UP000669239"/>
    </source>
</evidence>